<dbReference type="GO" id="GO:0008483">
    <property type="term" value="F:transaminase activity"/>
    <property type="evidence" value="ECO:0007669"/>
    <property type="project" value="UniProtKB-KW"/>
</dbReference>
<dbReference type="InterPro" id="IPR015421">
    <property type="entry name" value="PyrdxlP-dep_Trfase_major"/>
</dbReference>
<dbReference type="AlphaFoldDB" id="A0A9J6QZ11"/>
<keyword evidence="4" id="KW-0456">Lyase</keyword>
<protein>
    <recommendedName>
        <fullName evidence="2">cysteine-S-conjugate beta-lyase</fullName>
        <ecNumber evidence="2">4.4.1.13</ecNumber>
    </recommendedName>
</protein>
<dbReference type="Proteomes" id="UP001065549">
    <property type="component" value="Unassembled WGS sequence"/>
</dbReference>
<dbReference type="InterPro" id="IPR004839">
    <property type="entry name" value="Aminotransferase_I/II_large"/>
</dbReference>
<evidence type="ECO:0000256" key="3">
    <source>
        <dbReference type="ARBA" id="ARBA00022898"/>
    </source>
</evidence>
<sequence>MKYDFDKPIDRTGTHSVKCDAMPSGVPQDALSLWVADMDLPCAQPILDALHQRIDRKIFGYTLYENDELKDAVTGWYQRHFGWIIDKSDLFYSPGVVPAIAFLINCLTEEGDGIIIQRPVYYPFTDTIEANSRKVVNSPLLRSGNTYVMDFADLDEKFAEEKNKGMILCSPHNPVGRVWTEDELCKVVEIAKKYDKWIISDEIHSDLTRSNIVHTPLLKLAPEYSHRIIACTAPSKTFNLAGIQFSNIIIPNKEYQKKWNHFVSNRFSLGFCNPFGLTAILAAYTQGDDWLTQVKAYIDSNIQYIEAFVAEHLPKAQVINCQATYLVWIDLRGYCSDAKQLKTLMQKEAGLAFDEGYIFGEEGAGYERINVAAPRCIIEECMNRMKNAIEHYEKTGLPDPIKKTLPLHK</sequence>
<evidence type="ECO:0000256" key="5">
    <source>
        <dbReference type="ARBA" id="ARBA00037974"/>
    </source>
</evidence>
<comment type="cofactor">
    <cofactor evidence="1">
        <name>pyridoxal 5'-phosphate</name>
        <dbReference type="ChEBI" id="CHEBI:597326"/>
    </cofactor>
</comment>
<dbReference type="Gene3D" id="3.40.640.10">
    <property type="entry name" value="Type I PLP-dependent aspartate aminotransferase-like (Major domain)"/>
    <property type="match status" value="1"/>
</dbReference>
<keyword evidence="3" id="KW-0663">Pyridoxal phosphate</keyword>
<evidence type="ECO:0000259" key="6">
    <source>
        <dbReference type="Pfam" id="PF00155"/>
    </source>
</evidence>
<dbReference type="InterPro" id="IPR051798">
    <property type="entry name" value="Class-II_PLP-Dep_Aminotrans"/>
</dbReference>
<dbReference type="SUPFAM" id="SSF53383">
    <property type="entry name" value="PLP-dependent transferases"/>
    <property type="match status" value="1"/>
</dbReference>
<keyword evidence="7" id="KW-0032">Aminotransferase</keyword>
<dbReference type="InterPro" id="IPR015424">
    <property type="entry name" value="PyrdxlP-dep_Trfase"/>
</dbReference>
<dbReference type="InterPro" id="IPR015422">
    <property type="entry name" value="PyrdxlP-dep_Trfase_small"/>
</dbReference>
<evidence type="ECO:0000256" key="2">
    <source>
        <dbReference type="ARBA" id="ARBA00012224"/>
    </source>
</evidence>
<comment type="caution">
    <text evidence="7">The sequence shown here is derived from an EMBL/GenBank/DDBJ whole genome shotgun (WGS) entry which is preliminary data.</text>
</comment>
<evidence type="ECO:0000256" key="4">
    <source>
        <dbReference type="ARBA" id="ARBA00023239"/>
    </source>
</evidence>
<dbReference type="CDD" id="cd00609">
    <property type="entry name" value="AAT_like"/>
    <property type="match status" value="1"/>
</dbReference>
<dbReference type="PANTHER" id="PTHR43525">
    <property type="entry name" value="PROTEIN MALY"/>
    <property type="match status" value="1"/>
</dbReference>
<dbReference type="PANTHER" id="PTHR43525:SF1">
    <property type="entry name" value="PROTEIN MALY"/>
    <property type="match status" value="1"/>
</dbReference>
<dbReference type="RefSeq" id="WP_253019401.1">
    <property type="nucleotide sequence ID" value="NZ_JAOSHN010000013.1"/>
</dbReference>
<dbReference type="EMBL" id="JAOSHN010000013">
    <property type="protein sequence ID" value="MCU7380758.1"/>
    <property type="molecule type" value="Genomic_DNA"/>
</dbReference>
<keyword evidence="7" id="KW-0808">Transferase</keyword>
<reference evidence="7" key="1">
    <citation type="submission" date="2022-09" db="EMBL/GenBank/DDBJ databases">
        <title>Culturomic study of gut microbiota in children with autism spectrum disorder.</title>
        <authorList>
            <person name="Efimov B.A."/>
            <person name="Chaplin A.V."/>
            <person name="Sokolova S.R."/>
            <person name="Pikina A.P."/>
            <person name="Korzhanova M."/>
            <person name="Belova V."/>
            <person name="Korostin D."/>
        </authorList>
    </citation>
    <scope>NUCLEOTIDE SEQUENCE</scope>
    <source>
        <strain evidence="7">ASD5510</strain>
    </source>
</reference>
<dbReference type="GO" id="GO:0030170">
    <property type="term" value="F:pyridoxal phosphate binding"/>
    <property type="evidence" value="ECO:0007669"/>
    <property type="project" value="InterPro"/>
</dbReference>
<gene>
    <name evidence="7" type="ORF">OBO34_20805</name>
</gene>
<comment type="similarity">
    <text evidence="5">Belongs to the class-II pyridoxal-phosphate-dependent aminotransferase family. MalY/PatB cystathionine beta-lyase subfamily.</text>
</comment>
<organism evidence="7 8">
    <name type="scientific">Hominibacterium faecale</name>
    <dbReference type="NCBI Taxonomy" id="2839743"/>
    <lineage>
        <taxon>Bacteria</taxon>
        <taxon>Bacillati</taxon>
        <taxon>Bacillota</taxon>
        <taxon>Clostridia</taxon>
        <taxon>Peptostreptococcales</taxon>
        <taxon>Anaerovoracaceae</taxon>
        <taxon>Hominibacterium</taxon>
    </lineage>
</organism>
<feature type="domain" description="Aminotransferase class I/classII large" evidence="6">
    <location>
        <begin position="46"/>
        <end position="373"/>
    </location>
</feature>
<accession>A0A9J6QZ11</accession>
<proteinExistence type="inferred from homology"/>
<dbReference type="EC" id="4.4.1.13" evidence="2"/>
<name>A0A9J6QZ11_9FIRM</name>
<evidence type="ECO:0000256" key="1">
    <source>
        <dbReference type="ARBA" id="ARBA00001933"/>
    </source>
</evidence>
<evidence type="ECO:0000313" key="8">
    <source>
        <dbReference type="Proteomes" id="UP001065549"/>
    </source>
</evidence>
<dbReference type="InterPro" id="IPR027619">
    <property type="entry name" value="C-S_lyase_PatB-like"/>
</dbReference>
<dbReference type="Gene3D" id="3.90.1150.10">
    <property type="entry name" value="Aspartate Aminotransferase, domain 1"/>
    <property type="match status" value="1"/>
</dbReference>
<dbReference type="NCBIfam" id="TIGR04350">
    <property type="entry name" value="C_S_lyase_PatB"/>
    <property type="match status" value="1"/>
</dbReference>
<dbReference type="GO" id="GO:0047804">
    <property type="term" value="F:cysteine-S-conjugate beta-lyase activity"/>
    <property type="evidence" value="ECO:0007669"/>
    <property type="project" value="UniProtKB-EC"/>
</dbReference>
<dbReference type="Pfam" id="PF00155">
    <property type="entry name" value="Aminotran_1_2"/>
    <property type="match status" value="1"/>
</dbReference>
<keyword evidence="8" id="KW-1185">Reference proteome</keyword>
<evidence type="ECO:0000313" key="7">
    <source>
        <dbReference type="EMBL" id="MCU7380758.1"/>
    </source>
</evidence>